<dbReference type="Pfam" id="PF11987">
    <property type="entry name" value="IF-2"/>
    <property type="match status" value="1"/>
</dbReference>
<dbReference type="InterPro" id="IPR023115">
    <property type="entry name" value="TIF_IF2_dom3"/>
</dbReference>
<organism evidence="10 11">
    <name type="scientific">Chaetoceros tenuissimus</name>
    <dbReference type="NCBI Taxonomy" id="426638"/>
    <lineage>
        <taxon>Eukaryota</taxon>
        <taxon>Sar</taxon>
        <taxon>Stramenopiles</taxon>
        <taxon>Ochrophyta</taxon>
        <taxon>Bacillariophyta</taxon>
        <taxon>Coscinodiscophyceae</taxon>
        <taxon>Chaetocerotophycidae</taxon>
        <taxon>Chaetocerotales</taxon>
        <taxon>Chaetocerotaceae</taxon>
        <taxon>Chaetoceros</taxon>
    </lineage>
</organism>
<name>A0AAD3H2J0_9STRA</name>
<evidence type="ECO:0000313" key="10">
    <source>
        <dbReference type="EMBL" id="GFH48005.1"/>
    </source>
</evidence>
<dbReference type="PANTHER" id="PTHR43381">
    <property type="entry name" value="TRANSLATION INITIATION FACTOR IF-2-RELATED"/>
    <property type="match status" value="1"/>
</dbReference>
<feature type="domain" description="Tr-type G" evidence="9">
    <location>
        <begin position="424"/>
        <end position="651"/>
    </location>
</feature>
<dbReference type="Gene3D" id="2.40.30.10">
    <property type="entry name" value="Translation factors"/>
    <property type="match status" value="2"/>
</dbReference>
<dbReference type="InterPro" id="IPR000795">
    <property type="entry name" value="T_Tr_GTP-bd_dom"/>
</dbReference>
<reference evidence="10 11" key="1">
    <citation type="journal article" date="2021" name="Sci. Rep.">
        <title>The genome of the diatom Chaetoceros tenuissimus carries an ancient integrated fragment of an extant virus.</title>
        <authorList>
            <person name="Hongo Y."/>
            <person name="Kimura K."/>
            <person name="Takaki Y."/>
            <person name="Yoshida Y."/>
            <person name="Baba S."/>
            <person name="Kobayashi G."/>
            <person name="Nagasaki K."/>
            <person name="Hano T."/>
            <person name="Tomaru Y."/>
        </authorList>
    </citation>
    <scope>NUCLEOTIDE SEQUENCE [LARGE SCALE GENOMIC DNA]</scope>
    <source>
        <strain evidence="10 11">NIES-3715</strain>
    </source>
</reference>
<dbReference type="PROSITE" id="PS51722">
    <property type="entry name" value="G_TR_2"/>
    <property type="match status" value="1"/>
</dbReference>
<keyword evidence="4" id="KW-0547">Nucleotide-binding</keyword>
<dbReference type="InterPro" id="IPR053905">
    <property type="entry name" value="EF-G-like_DII"/>
</dbReference>
<dbReference type="InterPro" id="IPR027417">
    <property type="entry name" value="P-loop_NTPase"/>
</dbReference>
<feature type="region of interest" description="Disordered" evidence="8">
    <location>
        <begin position="450"/>
        <end position="483"/>
    </location>
</feature>
<dbReference type="Gene3D" id="3.40.50.300">
    <property type="entry name" value="P-loop containing nucleotide triphosphate hydrolases"/>
    <property type="match status" value="1"/>
</dbReference>
<feature type="compositionally biased region" description="Low complexity" evidence="8">
    <location>
        <begin position="73"/>
        <end position="92"/>
    </location>
</feature>
<proteinExistence type="inferred from homology"/>
<feature type="compositionally biased region" description="Low complexity" evidence="8">
    <location>
        <begin position="116"/>
        <end position="136"/>
    </location>
</feature>
<feature type="compositionally biased region" description="Basic and acidic residues" evidence="8">
    <location>
        <begin position="393"/>
        <end position="402"/>
    </location>
</feature>
<evidence type="ECO:0000256" key="8">
    <source>
        <dbReference type="SAM" id="MobiDB-lite"/>
    </source>
</evidence>
<dbReference type="Gene3D" id="3.40.50.10050">
    <property type="entry name" value="Translation initiation factor IF- 2, domain 3"/>
    <property type="match status" value="1"/>
</dbReference>
<evidence type="ECO:0000313" key="11">
    <source>
        <dbReference type="Proteomes" id="UP001054902"/>
    </source>
</evidence>
<feature type="compositionally biased region" description="Polar residues" evidence="8">
    <location>
        <begin position="146"/>
        <end position="162"/>
    </location>
</feature>
<evidence type="ECO:0000259" key="9">
    <source>
        <dbReference type="PROSITE" id="PS51722"/>
    </source>
</evidence>
<feature type="compositionally biased region" description="Low complexity" evidence="8">
    <location>
        <begin position="240"/>
        <end position="258"/>
    </location>
</feature>
<dbReference type="NCBIfam" id="TIGR00231">
    <property type="entry name" value="small_GTP"/>
    <property type="match status" value="1"/>
</dbReference>
<gene>
    <name evidence="10" type="ORF">CTEN210_04481</name>
</gene>
<feature type="region of interest" description="Disordered" evidence="8">
    <location>
        <begin position="268"/>
        <end position="287"/>
    </location>
</feature>
<evidence type="ECO:0000256" key="7">
    <source>
        <dbReference type="ARBA" id="ARBA00025162"/>
    </source>
</evidence>
<dbReference type="GO" id="GO:0003743">
    <property type="term" value="F:translation initiation factor activity"/>
    <property type="evidence" value="ECO:0007669"/>
    <property type="project" value="UniProtKB-KW"/>
</dbReference>
<evidence type="ECO:0000256" key="3">
    <source>
        <dbReference type="ARBA" id="ARBA00022540"/>
    </source>
</evidence>
<dbReference type="InterPro" id="IPR005225">
    <property type="entry name" value="Small_GTP-bd"/>
</dbReference>
<dbReference type="SUPFAM" id="SSF52540">
    <property type="entry name" value="P-loop containing nucleoside triphosphate hydrolases"/>
    <property type="match status" value="1"/>
</dbReference>
<evidence type="ECO:0000256" key="4">
    <source>
        <dbReference type="ARBA" id="ARBA00022741"/>
    </source>
</evidence>
<feature type="compositionally biased region" description="Polar residues" evidence="8">
    <location>
        <begin position="194"/>
        <end position="225"/>
    </location>
</feature>
<dbReference type="Proteomes" id="UP001054902">
    <property type="component" value="Unassembled WGS sequence"/>
</dbReference>
<keyword evidence="6" id="KW-0342">GTP-binding</keyword>
<feature type="compositionally biased region" description="Basic and acidic residues" evidence="8">
    <location>
        <begin position="178"/>
        <end position="193"/>
    </location>
</feature>
<dbReference type="CDD" id="cd01887">
    <property type="entry name" value="IF2_eIF5B"/>
    <property type="match status" value="1"/>
</dbReference>
<dbReference type="AlphaFoldDB" id="A0AAD3H2J0"/>
<dbReference type="InterPro" id="IPR036925">
    <property type="entry name" value="TIF_IF2_dom3_sf"/>
</dbReference>
<evidence type="ECO:0000256" key="6">
    <source>
        <dbReference type="ARBA" id="ARBA00023134"/>
    </source>
</evidence>
<dbReference type="PANTHER" id="PTHR43381:SF20">
    <property type="entry name" value="TRANSLATION INITIATION FACTOR IF-2, MITOCHONDRIAL"/>
    <property type="match status" value="1"/>
</dbReference>
<feature type="region of interest" description="Disordered" evidence="8">
    <location>
        <begin position="47"/>
        <end position="162"/>
    </location>
</feature>
<dbReference type="CDD" id="cd03692">
    <property type="entry name" value="mtIF2_IVc"/>
    <property type="match status" value="1"/>
</dbReference>
<dbReference type="Pfam" id="PF00009">
    <property type="entry name" value="GTP_EFTU"/>
    <property type="match status" value="1"/>
</dbReference>
<keyword evidence="11" id="KW-1185">Reference proteome</keyword>
<dbReference type="SUPFAM" id="SSF50447">
    <property type="entry name" value="Translation proteins"/>
    <property type="match status" value="2"/>
</dbReference>
<dbReference type="InterPro" id="IPR015760">
    <property type="entry name" value="TIF_IF2"/>
</dbReference>
<dbReference type="SUPFAM" id="SSF52156">
    <property type="entry name" value="Initiation factor IF2/eIF5b, domain 3"/>
    <property type="match status" value="1"/>
</dbReference>
<comment type="caution">
    <text evidence="10">The sequence shown here is derived from an EMBL/GenBank/DDBJ whole genome shotgun (WGS) entry which is preliminary data.</text>
</comment>
<feature type="compositionally biased region" description="Acidic residues" evidence="8">
    <location>
        <begin position="403"/>
        <end position="414"/>
    </location>
</feature>
<dbReference type="EMBL" id="BLLK01000025">
    <property type="protein sequence ID" value="GFH48005.1"/>
    <property type="molecule type" value="Genomic_DNA"/>
</dbReference>
<dbReference type="GO" id="GO:0003924">
    <property type="term" value="F:GTPase activity"/>
    <property type="evidence" value="ECO:0007669"/>
    <property type="project" value="InterPro"/>
</dbReference>
<feature type="region of interest" description="Disordered" evidence="8">
    <location>
        <begin position="178"/>
        <end position="258"/>
    </location>
</feature>
<comment type="similarity">
    <text evidence="2">Belongs to the TRAFAC class translation factor GTPase superfamily. Classic translation factor GTPase family. IF-2 subfamily.</text>
</comment>
<feature type="compositionally biased region" description="Basic residues" evidence="8">
    <location>
        <begin position="459"/>
        <end position="472"/>
    </location>
</feature>
<dbReference type="InterPro" id="IPR044145">
    <property type="entry name" value="IF2_II"/>
</dbReference>
<dbReference type="GO" id="GO:0005525">
    <property type="term" value="F:GTP binding"/>
    <property type="evidence" value="ECO:0007669"/>
    <property type="project" value="UniProtKB-KW"/>
</dbReference>
<accession>A0AAD3H2J0</accession>
<protein>
    <recommendedName>
        <fullName evidence="9">Tr-type G domain-containing protein</fullName>
    </recommendedName>
</protein>
<feature type="region of interest" description="Disordered" evidence="8">
    <location>
        <begin position="390"/>
        <end position="414"/>
    </location>
</feature>
<evidence type="ECO:0000256" key="1">
    <source>
        <dbReference type="ARBA" id="ARBA00004229"/>
    </source>
</evidence>
<evidence type="ECO:0000256" key="5">
    <source>
        <dbReference type="ARBA" id="ARBA00022917"/>
    </source>
</evidence>
<sequence>MLRLSRNLKNANLYMSQRSLPYTSLFESQTHSIASLDHFLRQAHQPFSTESTAPKKDSKAASQQQQKKRFNQNKRGPGQGNRRNQGQQKNNPWRNAKKGSTKSEQRLENAFKQHRNNNGNNQSNNQSNNNNSQQNRNKQKFHAKKNNNQTQSRFRKTSNNSMNGIEKLREAFMQSLAADRERRQAAPAKDQDSSRNQQSPSFQKNGNNFGNNTTRLHNHFQSSSESRLDQLLRMSRKPNNDNQNQLNNNNYNNSYGNQSFRERNQYRNRNHRNGNYNNNNQNAYQQRGPSEAQLLQKELMKENDFSLKENAIAKEEESKEVLLPPRNLNLSELSFLLRVQKDKLIQLLRDLGESPKADDDSYKVDPEVCELVAMELGLEPIRQKRGKCSMEAAESRMRRQAGESEDGTSSEMTYEDELYQSYPPRPPVVCIMGHVDHGKTTLMDRLRQKAADANPNGNQKKKKKSKKKKKKGKDKDDEFGNVAGTEAGGITQVVSAFQVKLPGTETLASGSNDVDAVTFLDTPGHAAFKAMRQSGSNGADVIVLVVASDDGVSPQTVEIIDMYKSIARAQPGSISMVVAMTKIDKPGINMEESMTRIENQLMEHDIYSERMAQTGSEFDAVPIYPLSGMTGEGLDYLIEGLVLQSEVMDLRADAESRAEGLIIDAKMEKGLGVVADCIIRWGKLEVGDFVVSGVHGGKVRILNDVDNKGIKKASPSQPVRIVGLKTLPKAGDPIVCVKSEEIAKELIAKREALASSSSYRAQESNAKLDVVVTGGASKKGFMANNVLKKYGLDEESVESEIETEESDQIRIPVILKADADGTLAALHDTITAIQHESTLNLCIDPVEVSIGHVTPFDVTVAAESGATIFCFNLKGSKDKNAMSMAAENQVEIRSHDVIYHLLDEAKDVFSEYCPATPVETVHGDAKVQAVFNINNNRDAETVAGLKVNDGRLYLDKKKVADSKTMLECKYRVKRNGEIVADDLKAKSIRKVKEEVTEIRRGEECGLNLLDYTDILEGDVIECYSIEMKKKFV</sequence>
<comment type="function">
    <text evidence="7">One of the essential components for the initiation of protein synthesis. Protects formylmethionyl-tRNA from spontaneous hydrolysis and promotes its binding to the 30S ribosomal subunits. Also involved in the hydrolysis of GTP during the formation of the 70S ribosomal complex.</text>
</comment>
<dbReference type="PRINTS" id="PR00315">
    <property type="entry name" value="ELONGATNFCT"/>
</dbReference>
<evidence type="ECO:0000256" key="2">
    <source>
        <dbReference type="ARBA" id="ARBA00007733"/>
    </source>
</evidence>
<keyword evidence="5" id="KW-0648">Protein biosynthesis</keyword>
<feature type="compositionally biased region" description="Basic and acidic residues" evidence="8">
    <location>
        <begin position="101"/>
        <end position="111"/>
    </location>
</feature>
<dbReference type="CDD" id="cd03702">
    <property type="entry name" value="IF2_mtIF2_II"/>
    <property type="match status" value="1"/>
</dbReference>
<keyword evidence="3" id="KW-0396">Initiation factor</keyword>
<dbReference type="GO" id="GO:0009507">
    <property type="term" value="C:chloroplast"/>
    <property type="evidence" value="ECO:0007669"/>
    <property type="project" value="UniProtKB-SubCell"/>
</dbReference>
<comment type="subcellular location">
    <subcellularLocation>
        <location evidence="1">Plastid</location>
        <location evidence="1">Chloroplast</location>
    </subcellularLocation>
</comment>
<feature type="compositionally biased region" description="Low complexity" evidence="8">
    <location>
        <begin position="273"/>
        <end position="287"/>
    </location>
</feature>
<dbReference type="FunFam" id="3.40.50.10050:FF:000001">
    <property type="entry name" value="Translation initiation factor IF-2"/>
    <property type="match status" value="1"/>
</dbReference>
<dbReference type="InterPro" id="IPR009000">
    <property type="entry name" value="Transl_B-barrel_sf"/>
</dbReference>
<dbReference type="Pfam" id="PF22042">
    <property type="entry name" value="EF-G_D2"/>
    <property type="match status" value="1"/>
</dbReference>